<dbReference type="PANTHER" id="PTHR43179">
    <property type="entry name" value="RHAMNOSYLTRANSFERASE WBBL"/>
    <property type="match status" value="1"/>
</dbReference>
<dbReference type="Pfam" id="PF13641">
    <property type="entry name" value="Glyco_tranf_2_3"/>
    <property type="match status" value="1"/>
</dbReference>
<accession>A0A656D532</accession>
<evidence type="ECO:0000313" key="4">
    <source>
        <dbReference type="Proteomes" id="UP000243065"/>
    </source>
</evidence>
<feature type="transmembrane region" description="Helical" evidence="1">
    <location>
        <begin position="548"/>
        <end position="567"/>
    </location>
</feature>
<dbReference type="InterPro" id="IPR029063">
    <property type="entry name" value="SAM-dependent_MTases_sf"/>
</dbReference>
<dbReference type="PANTHER" id="PTHR43179:SF7">
    <property type="entry name" value="RHAMNOSYLTRANSFERASE WBBL"/>
    <property type="match status" value="1"/>
</dbReference>
<keyword evidence="1" id="KW-0472">Membrane</keyword>
<dbReference type="CDD" id="cd04186">
    <property type="entry name" value="GT_2_like_c"/>
    <property type="match status" value="1"/>
</dbReference>
<dbReference type="AlphaFoldDB" id="A0A656D532"/>
<proteinExistence type="predicted"/>
<dbReference type="RefSeq" id="WP_072150186.1">
    <property type="nucleotide sequence ID" value="NZ_CZVU01000026.1"/>
</dbReference>
<keyword evidence="1" id="KW-1133">Transmembrane helix</keyword>
<sequence length="665" mass="76118">MEVELSIIIVNYNVKDFLENALISIKKAIADIKAEIFVVDNASEDGSVEMVRQKFPDVKLIVNDKNLGFARANNQALKLAKGKYILLINPDTIVQEDTFKVLISFLESHPECGMVGCKILNPDGTLQLACRRSFPTPWVAFTKMAGLSALFPKSKIFARYNLTYLDPDEITEVDAVSGSFMMIRREVYEQVGGLDEDFFMYGEDIDWCYKIKKAGWKIYYVPLTQIIHFKGESTKRSNIDEIRVFYDAMRIFVKKHYKEFALLGLILKLGVFIRGFIAMIGKFMKNYWDMIVDVFVVLISFMVGELVRFNAIFALPRYAYPEVLIIPPLVVWFSLYSFGVYTNRKFSIGYSLVGVWFSSLILSSLTFFIKQYAFSRMIVLVMTVLNTILIPGWRLFLRILGRIPFVNISIIARRVLIVGAGESTVSVIRKLRKRTSENIKLVGIVDYDLKRVGEKIDGVEIIGSISAIDKIIREERINDVIFISGELPYSEMLSIINRVKDKSVNFKLILTGSDLILSKASIDSIDDIPILDIDYNINKFLNRLSKRVFDVFFTVPLLIFVYPLVYFKKIFSKRIGEFESKILLLPEVLMGKLSLVGRPLDSPDWQSYLGKKGLTGIVQISDPDNLTSEEIERLNIFYARNQSLALDIEILIRTFIRLISNKKKN</sequence>
<dbReference type="EMBL" id="CZVU01000026">
    <property type="protein sequence ID" value="CUT00224.1"/>
    <property type="molecule type" value="Genomic_DNA"/>
</dbReference>
<keyword evidence="4" id="KW-1185">Reference proteome</keyword>
<dbReference type="SUPFAM" id="SSF53335">
    <property type="entry name" value="S-adenosyl-L-methionine-dependent methyltransferases"/>
    <property type="match status" value="1"/>
</dbReference>
<evidence type="ECO:0000259" key="2">
    <source>
        <dbReference type="Pfam" id="PF02397"/>
    </source>
</evidence>
<feature type="transmembrane region" description="Helical" evidence="1">
    <location>
        <begin position="347"/>
        <end position="369"/>
    </location>
</feature>
<gene>
    <name evidence="3" type="ORF">JGI24_00739</name>
</gene>
<dbReference type="SUPFAM" id="SSF53448">
    <property type="entry name" value="Nucleotide-diphospho-sugar transferases"/>
    <property type="match status" value="1"/>
</dbReference>
<keyword evidence="1" id="KW-0812">Transmembrane</keyword>
<dbReference type="Pfam" id="PF13727">
    <property type="entry name" value="CoA_binding_3"/>
    <property type="match status" value="1"/>
</dbReference>
<dbReference type="OrthoDB" id="9771846at2"/>
<evidence type="ECO:0000256" key="1">
    <source>
        <dbReference type="SAM" id="Phobius"/>
    </source>
</evidence>
<reference evidence="3 4" key="1">
    <citation type="submission" date="2015-11" db="EMBL/GenBank/DDBJ databases">
        <authorList>
            <person name="Varghese N."/>
        </authorList>
    </citation>
    <scope>NUCLEOTIDE SEQUENCE [LARGE SCALE GENOMIC DNA]</scope>
    <source>
        <strain evidence="3 4">JGI-24</strain>
    </source>
</reference>
<name>A0A656D532_KRYT1</name>
<organism evidence="3 4">
    <name type="scientific">Kryptobacter tengchongensis</name>
    <dbReference type="NCBI Taxonomy" id="1643429"/>
    <lineage>
        <taxon>Bacteria</taxon>
        <taxon>Pseudomonadati</taxon>
        <taxon>Candidatus Kryptoniota</taxon>
        <taxon>Candidatus Kryptobacter</taxon>
    </lineage>
</organism>
<dbReference type="Proteomes" id="UP000243065">
    <property type="component" value="Unassembled WGS sequence"/>
</dbReference>
<dbReference type="InterPro" id="IPR029044">
    <property type="entry name" value="Nucleotide-diphossugar_trans"/>
</dbReference>
<dbReference type="Gene3D" id="3.40.50.720">
    <property type="entry name" value="NAD(P)-binding Rossmann-like Domain"/>
    <property type="match status" value="1"/>
</dbReference>
<dbReference type="Pfam" id="PF02397">
    <property type="entry name" value="Bac_transf"/>
    <property type="match status" value="1"/>
</dbReference>
<feature type="transmembrane region" description="Helical" evidence="1">
    <location>
        <begin position="376"/>
        <end position="396"/>
    </location>
</feature>
<dbReference type="InterPro" id="IPR003362">
    <property type="entry name" value="Bact_transf"/>
</dbReference>
<protein>
    <recommendedName>
        <fullName evidence="2">Bacterial sugar transferase domain-containing protein</fullName>
    </recommendedName>
</protein>
<dbReference type="Gene3D" id="3.90.550.10">
    <property type="entry name" value="Spore Coat Polysaccharide Biosynthesis Protein SpsA, Chain A"/>
    <property type="match status" value="1"/>
</dbReference>
<feature type="transmembrane region" description="Helical" evidence="1">
    <location>
        <begin position="319"/>
        <end position="341"/>
    </location>
</feature>
<feature type="transmembrane region" description="Helical" evidence="1">
    <location>
        <begin position="260"/>
        <end position="281"/>
    </location>
</feature>
<feature type="transmembrane region" description="Helical" evidence="1">
    <location>
        <begin position="287"/>
        <end position="307"/>
    </location>
</feature>
<feature type="domain" description="Bacterial sugar transferase" evidence="2">
    <location>
        <begin position="587"/>
        <end position="659"/>
    </location>
</feature>
<evidence type="ECO:0000313" key="3">
    <source>
        <dbReference type="EMBL" id="CUT00224.1"/>
    </source>
</evidence>